<dbReference type="RefSeq" id="XP_029721546.2">
    <property type="nucleotide sequence ID" value="XM_029865686.2"/>
</dbReference>
<evidence type="ECO:0000313" key="3">
    <source>
        <dbReference type="Proteomes" id="UP000069940"/>
    </source>
</evidence>
<feature type="transmembrane region" description="Helical" evidence="1">
    <location>
        <begin position="60"/>
        <end position="82"/>
    </location>
</feature>
<name>A0ABM1YI94_AEDAL</name>
<accession>A0ABM1YI94</accession>
<protein>
    <recommendedName>
        <fullName evidence="4">Odorant receptor</fullName>
    </recommendedName>
</protein>
<feature type="transmembrane region" description="Helical" evidence="1">
    <location>
        <begin position="308"/>
        <end position="327"/>
    </location>
</feature>
<reference evidence="2" key="2">
    <citation type="submission" date="2025-05" db="UniProtKB">
        <authorList>
            <consortium name="EnsemblMetazoa"/>
        </authorList>
    </citation>
    <scope>IDENTIFICATION</scope>
    <source>
        <strain evidence="2">Foshan</strain>
    </source>
</reference>
<organism evidence="2 3">
    <name type="scientific">Aedes albopictus</name>
    <name type="common">Asian tiger mosquito</name>
    <name type="synonym">Stegomyia albopicta</name>
    <dbReference type="NCBI Taxonomy" id="7160"/>
    <lineage>
        <taxon>Eukaryota</taxon>
        <taxon>Metazoa</taxon>
        <taxon>Ecdysozoa</taxon>
        <taxon>Arthropoda</taxon>
        <taxon>Hexapoda</taxon>
        <taxon>Insecta</taxon>
        <taxon>Pterygota</taxon>
        <taxon>Neoptera</taxon>
        <taxon>Endopterygota</taxon>
        <taxon>Diptera</taxon>
        <taxon>Nematocera</taxon>
        <taxon>Culicoidea</taxon>
        <taxon>Culicidae</taxon>
        <taxon>Culicinae</taxon>
        <taxon>Aedini</taxon>
        <taxon>Aedes</taxon>
        <taxon>Stegomyia</taxon>
    </lineage>
</organism>
<dbReference type="GeneID" id="109621914"/>
<proteinExistence type="predicted"/>
<keyword evidence="1" id="KW-0472">Membrane</keyword>
<evidence type="ECO:0000313" key="2">
    <source>
        <dbReference type="EnsemblMetazoa" id="AALFPA23_009405.P12937"/>
    </source>
</evidence>
<dbReference type="Proteomes" id="UP000069940">
    <property type="component" value="Unassembled WGS sequence"/>
</dbReference>
<reference evidence="3" key="1">
    <citation type="journal article" date="2015" name="Proc. Natl. Acad. Sci. U.S.A.">
        <title>Genome sequence of the Asian Tiger mosquito, Aedes albopictus, reveals insights into its biology, genetics, and evolution.</title>
        <authorList>
            <person name="Chen X.G."/>
            <person name="Jiang X."/>
            <person name="Gu J."/>
            <person name="Xu M."/>
            <person name="Wu Y."/>
            <person name="Deng Y."/>
            <person name="Zhang C."/>
            <person name="Bonizzoni M."/>
            <person name="Dermauw W."/>
            <person name="Vontas J."/>
            <person name="Armbruster P."/>
            <person name="Huang X."/>
            <person name="Yang Y."/>
            <person name="Zhang H."/>
            <person name="He W."/>
            <person name="Peng H."/>
            <person name="Liu Y."/>
            <person name="Wu K."/>
            <person name="Chen J."/>
            <person name="Lirakis M."/>
            <person name="Topalis P."/>
            <person name="Van Leeuwen T."/>
            <person name="Hall A.B."/>
            <person name="Jiang X."/>
            <person name="Thorpe C."/>
            <person name="Mueller R.L."/>
            <person name="Sun C."/>
            <person name="Waterhouse R.M."/>
            <person name="Yan G."/>
            <person name="Tu Z.J."/>
            <person name="Fang X."/>
            <person name="James A.A."/>
        </authorList>
    </citation>
    <scope>NUCLEOTIDE SEQUENCE [LARGE SCALE GENOMIC DNA]</scope>
    <source>
        <strain evidence="3">Foshan</strain>
    </source>
</reference>
<feature type="transmembrane region" description="Helical" evidence="1">
    <location>
        <begin position="282"/>
        <end position="301"/>
    </location>
</feature>
<evidence type="ECO:0000256" key="1">
    <source>
        <dbReference type="SAM" id="Phobius"/>
    </source>
</evidence>
<sequence length="413" mass="47474">MFAFLRVVRGSLRYRWITNMIHRWIQRASNCFWLLDSLLLLAGIRSELTSHWAIERPIRYFVNCLFGCQAIAAGLRLFHALVHDQENSFLIVCGFLVVISLSFTFMKVFALNCIRKPIDTLRSFIISVRISSGDIHFDEVQQNNFYRSARGMMLVVYVLIILDTVLLSIPNHSAEGIIGVPPQFSWIGGPVASIVSFLLVSLLAVGFFPKYLSNVTCVGILLMGMHAKLKIVAYRYDRLLNEPVLNCGQYFTRIDREIRGIFVQQLEYWKHLRILKNVVGKTFFFVHYYAIFSIGTSGYAIQKVGINTLSIVSLASTLIFLLEYYLWCHWIDSLQDVADNIGRTISELCIRMPYSREYHAQYTGLRVSLMITWINTQHAFTMDCLGLFKISTFAFTDLVDTAYTMLMFLINVC</sequence>
<feature type="transmembrane region" description="Helical" evidence="1">
    <location>
        <begin position="151"/>
        <end position="169"/>
    </location>
</feature>
<feature type="transmembrane region" description="Helical" evidence="1">
    <location>
        <begin position="88"/>
        <end position="114"/>
    </location>
</feature>
<evidence type="ECO:0008006" key="4">
    <source>
        <dbReference type="Google" id="ProtNLM"/>
    </source>
</evidence>
<keyword evidence="1" id="KW-1133">Transmembrane helix</keyword>
<keyword evidence="3" id="KW-1185">Reference proteome</keyword>
<feature type="transmembrane region" description="Helical" evidence="1">
    <location>
        <begin position="184"/>
        <end position="208"/>
    </location>
</feature>
<dbReference type="EnsemblMetazoa" id="AALFPA23_009405.R12937">
    <property type="protein sequence ID" value="AALFPA23_009405.P12937"/>
    <property type="gene ID" value="AALFPA23_009405"/>
</dbReference>
<keyword evidence="1" id="KW-0812">Transmembrane</keyword>